<dbReference type="SUPFAM" id="SSF52172">
    <property type="entry name" value="CheY-like"/>
    <property type="match status" value="1"/>
</dbReference>
<dbReference type="Proteomes" id="UP000289193">
    <property type="component" value="Unassembled WGS sequence"/>
</dbReference>
<evidence type="ECO:0000259" key="2">
    <source>
        <dbReference type="PROSITE" id="PS50110"/>
    </source>
</evidence>
<dbReference type="RefSeq" id="WP_114838881.1">
    <property type="nucleotide sequence ID" value="NZ_CP031217.1"/>
</dbReference>
<dbReference type="PANTHER" id="PTHR43228:SF1">
    <property type="entry name" value="TWO-COMPONENT RESPONSE REGULATOR ARR22"/>
    <property type="match status" value="1"/>
</dbReference>
<dbReference type="InterPro" id="IPR011006">
    <property type="entry name" value="CheY-like_superfamily"/>
</dbReference>
<feature type="modified residue" description="4-aspartylphosphate" evidence="1">
    <location>
        <position position="52"/>
    </location>
</feature>
<sequence length="116" mass="13453">MARVLYVEDDLDVSEIMKDMLGMFFDEVYVAYDGVEGLDKYKEYNPDLVISDILMPRMDGLELVKEIYSINKDAKIILTTADNELNYQSKAKELGVFGYLNKPIDFSELQKFFDKL</sequence>
<gene>
    <name evidence="3" type="ORF">ABIV_1029</name>
    <name evidence="4" type="ORF">CRV05_01915</name>
</gene>
<dbReference type="InterPro" id="IPR001789">
    <property type="entry name" value="Sig_transdc_resp-reg_receiver"/>
</dbReference>
<keyword evidence="6" id="KW-1185">Reference proteome</keyword>
<dbReference type="EMBL" id="PDKM01000001">
    <property type="protein sequence ID" value="RXK11147.1"/>
    <property type="molecule type" value="Genomic_DNA"/>
</dbReference>
<dbReference type="Pfam" id="PF00072">
    <property type="entry name" value="Response_reg"/>
    <property type="match status" value="1"/>
</dbReference>
<dbReference type="AlphaFoldDB" id="A0AAX2AA20"/>
<dbReference type="EMBL" id="CP031217">
    <property type="protein sequence ID" value="AXH12034.1"/>
    <property type="molecule type" value="Genomic_DNA"/>
</dbReference>
<evidence type="ECO:0000313" key="6">
    <source>
        <dbReference type="Proteomes" id="UP000289193"/>
    </source>
</evidence>
<dbReference type="InterPro" id="IPR052048">
    <property type="entry name" value="ST_Response_Regulator"/>
</dbReference>
<reference evidence="4 6" key="1">
    <citation type="submission" date="2017-10" db="EMBL/GenBank/DDBJ databases">
        <title>Genomics of the genus Arcobacter.</title>
        <authorList>
            <person name="Perez-Cataluna A."/>
            <person name="Figueras M.J."/>
        </authorList>
    </citation>
    <scope>NUCLEOTIDE SEQUENCE [LARGE SCALE GENOMIC DNA]</scope>
    <source>
        <strain evidence="4 6">CECT 7835</strain>
    </source>
</reference>
<protein>
    <submittedName>
        <fullName evidence="3">Two-component system response regulator</fullName>
    </submittedName>
</protein>
<name>A0AAX2AA20_9BACT</name>
<keyword evidence="1" id="KW-0597">Phosphoprotein</keyword>
<dbReference type="SMART" id="SM00448">
    <property type="entry name" value="REC"/>
    <property type="match status" value="1"/>
</dbReference>
<accession>A0AAX2AA20</accession>
<dbReference type="Gene3D" id="3.40.50.2300">
    <property type="match status" value="1"/>
</dbReference>
<dbReference type="Proteomes" id="UP000253850">
    <property type="component" value="Chromosome"/>
</dbReference>
<dbReference type="GO" id="GO:0000160">
    <property type="term" value="P:phosphorelay signal transduction system"/>
    <property type="evidence" value="ECO:0007669"/>
    <property type="project" value="InterPro"/>
</dbReference>
<dbReference type="KEGG" id="hbv:ABIV_1029"/>
<evidence type="ECO:0000313" key="5">
    <source>
        <dbReference type="Proteomes" id="UP000253850"/>
    </source>
</evidence>
<dbReference type="PROSITE" id="PS50110">
    <property type="entry name" value="RESPONSE_REGULATORY"/>
    <property type="match status" value="1"/>
</dbReference>
<evidence type="ECO:0000313" key="3">
    <source>
        <dbReference type="EMBL" id="AXH12034.1"/>
    </source>
</evidence>
<feature type="domain" description="Response regulatory" evidence="2">
    <location>
        <begin position="3"/>
        <end position="116"/>
    </location>
</feature>
<dbReference type="PANTHER" id="PTHR43228">
    <property type="entry name" value="TWO-COMPONENT RESPONSE REGULATOR"/>
    <property type="match status" value="1"/>
</dbReference>
<proteinExistence type="predicted"/>
<organism evidence="4 6">
    <name type="scientific">Halarcobacter bivalviorum</name>
    <dbReference type="NCBI Taxonomy" id="663364"/>
    <lineage>
        <taxon>Bacteria</taxon>
        <taxon>Pseudomonadati</taxon>
        <taxon>Campylobacterota</taxon>
        <taxon>Epsilonproteobacteria</taxon>
        <taxon>Campylobacterales</taxon>
        <taxon>Arcobacteraceae</taxon>
        <taxon>Halarcobacter</taxon>
    </lineage>
</organism>
<reference evidence="3 5" key="2">
    <citation type="submission" date="2018-07" db="EMBL/GenBank/DDBJ databases">
        <title>Complete genome of the Arcobacter bivalviorum type strain LMG 26154.</title>
        <authorList>
            <person name="Miller W.G."/>
            <person name="Yee E."/>
            <person name="Bono J.L."/>
        </authorList>
    </citation>
    <scope>NUCLEOTIDE SEQUENCE [LARGE SCALE GENOMIC DNA]</scope>
    <source>
        <strain evidence="3 5">LMG 26154</strain>
    </source>
</reference>
<evidence type="ECO:0000313" key="4">
    <source>
        <dbReference type="EMBL" id="RXK11147.1"/>
    </source>
</evidence>
<evidence type="ECO:0000256" key="1">
    <source>
        <dbReference type="PROSITE-ProRule" id="PRU00169"/>
    </source>
</evidence>